<accession>A0A1I2PEP8</accession>
<name>A0A1I2PEP8_9BACI</name>
<proteinExistence type="predicted"/>
<protein>
    <submittedName>
        <fullName evidence="2">Uncharacterized protein</fullName>
    </submittedName>
</protein>
<keyword evidence="1" id="KW-0472">Membrane</keyword>
<dbReference type="EMBL" id="FOOG01000025">
    <property type="protein sequence ID" value="SFG14544.1"/>
    <property type="molecule type" value="Genomic_DNA"/>
</dbReference>
<evidence type="ECO:0000256" key="1">
    <source>
        <dbReference type="SAM" id="Phobius"/>
    </source>
</evidence>
<feature type="transmembrane region" description="Helical" evidence="1">
    <location>
        <begin position="6"/>
        <end position="26"/>
    </location>
</feature>
<dbReference type="Proteomes" id="UP000198897">
    <property type="component" value="Unassembled WGS sequence"/>
</dbReference>
<keyword evidence="1" id="KW-0812">Transmembrane</keyword>
<keyword evidence="1" id="KW-1133">Transmembrane helix</keyword>
<sequence>MPVWVLEVVLIPAIVAIMTLVFNLLLHWGKSKFDYRIDTTKFRREHDYMQLSELYMELYAVIAQSEFLRVFHHLEDLSSLHDLPFVEVEHRLKRFSDGLFPGEFQVNQGMMGNAAIHSFNKMQLVELILEKKPYASQELIKLAVGYRYCHEFLNKDGLVESQYEEFLVSGLDYIYNIVTTVVRETNEKRESCHLEFIESEKNEGIMEHDVYKRRH</sequence>
<dbReference type="RefSeq" id="WP_089752464.1">
    <property type="nucleotide sequence ID" value="NZ_FOOG01000025.1"/>
</dbReference>
<evidence type="ECO:0000313" key="3">
    <source>
        <dbReference type="Proteomes" id="UP000198897"/>
    </source>
</evidence>
<keyword evidence="3" id="KW-1185">Reference proteome</keyword>
<dbReference type="OrthoDB" id="2942906at2"/>
<organism evidence="2 3">
    <name type="scientific">Halobacillus alkaliphilus</name>
    <dbReference type="NCBI Taxonomy" id="396056"/>
    <lineage>
        <taxon>Bacteria</taxon>
        <taxon>Bacillati</taxon>
        <taxon>Bacillota</taxon>
        <taxon>Bacilli</taxon>
        <taxon>Bacillales</taxon>
        <taxon>Bacillaceae</taxon>
        <taxon>Halobacillus</taxon>
    </lineage>
</organism>
<gene>
    <name evidence="2" type="ORF">SAMN05216353_1253</name>
</gene>
<dbReference type="AlphaFoldDB" id="A0A1I2PEP8"/>
<evidence type="ECO:0000313" key="2">
    <source>
        <dbReference type="EMBL" id="SFG14544.1"/>
    </source>
</evidence>
<reference evidence="3" key="1">
    <citation type="submission" date="2016-10" db="EMBL/GenBank/DDBJ databases">
        <authorList>
            <person name="Varghese N."/>
            <person name="Submissions S."/>
        </authorList>
    </citation>
    <scope>NUCLEOTIDE SEQUENCE [LARGE SCALE GENOMIC DNA]</scope>
    <source>
        <strain evidence="3">FP5</strain>
    </source>
</reference>